<organism evidence="3 4">
    <name type="scientific">Candidatus Nanogingivalis gingivitcus</name>
    <dbReference type="NCBI Taxonomy" id="2171992"/>
    <lineage>
        <taxon>Bacteria</taxon>
        <taxon>Candidatus Saccharimonadota</taxon>
        <taxon>Candidatus Nanosyncoccalia</taxon>
        <taxon>Candidatus Nanogingivales</taxon>
        <taxon>Candidatus Nanogingivalaceae</taxon>
        <taxon>Candidatus Nanogingivalis</taxon>
    </lineage>
</organism>
<proteinExistence type="predicted"/>
<dbReference type="Proteomes" id="UP001190925">
    <property type="component" value="Unassembled WGS sequence"/>
</dbReference>
<feature type="domain" description="DHHA1" evidence="2">
    <location>
        <begin position="251"/>
        <end position="322"/>
    </location>
</feature>
<dbReference type="Gene3D" id="3.10.310.30">
    <property type="match status" value="1"/>
</dbReference>
<accession>A0ABY0FH69</accession>
<dbReference type="Pfam" id="PF02272">
    <property type="entry name" value="DHHA1"/>
    <property type="match status" value="1"/>
</dbReference>
<dbReference type="PANTHER" id="PTHR47618">
    <property type="entry name" value="BIFUNCTIONAL OLIGORIBONUCLEASE AND PAP PHOSPHATASE NRNA"/>
    <property type="match status" value="1"/>
</dbReference>
<dbReference type="GO" id="GO:0016787">
    <property type="term" value="F:hydrolase activity"/>
    <property type="evidence" value="ECO:0007669"/>
    <property type="project" value="UniProtKB-KW"/>
</dbReference>
<evidence type="ECO:0000313" key="3">
    <source>
        <dbReference type="EMBL" id="RYC72286.1"/>
    </source>
</evidence>
<dbReference type="PANTHER" id="PTHR47618:SF1">
    <property type="entry name" value="BIFUNCTIONAL OLIGORIBONUCLEASE AND PAP PHOSPHATASE NRNA"/>
    <property type="match status" value="1"/>
</dbReference>
<dbReference type="EMBL" id="PRLK01000015">
    <property type="protein sequence ID" value="RYC72286.1"/>
    <property type="molecule type" value="Genomic_DNA"/>
</dbReference>
<sequence length="332" mass="37238">MDNNYLELKEIIESAKKISIIQAENPDGDSLGSAIALEQILTNLGKEVELFCPVDIPKYLRYFNGWDRVSDNLWKSDLYIIVDTTSSTLLSKILENPLYKNLLEKNKVVVIDHHTDATPDLPFEYSLLLENRSSCSEVIFELCKKSGWQVNELASSSLMGAILSDTLGFTTQNVSKETFITASELTSLGAKVSSIEESRREFMKKAPEILEYKGDLIKRIEYFLNGKLALIHIPWDEIRQYSDKYNPSVLVIDEMRLVEGVEVCVAIKTYPDGKVTGKVRTNLPIAADIAGYFGGGGHAYASGFRVYDNYDQIIKELLDATEKALEIGRNNA</sequence>
<name>A0ABY0FH69_9BACT</name>
<dbReference type="InterPro" id="IPR003156">
    <property type="entry name" value="DHHA1_dom"/>
</dbReference>
<evidence type="ECO:0000259" key="2">
    <source>
        <dbReference type="Pfam" id="PF02272"/>
    </source>
</evidence>
<dbReference type="RefSeq" id="WP_129719011.1">
    <property type="nucleotide sequence ID" value="NZ_PRLK01000015.1"/>
</dbReference>
<dbReference type="Gene3D" id="3.90.1640.10">
    <property type="entry name" value="inorganic pyrophosphatase (n-terminal core)"/>
    <property type="match status" value="1"/>
</dbReference>
<dbReference type="InterPro" id="IPR038763">
    <property type="entry name" value="DHH_sf"/>
</dbReference>
<keyword evidence="4" id="KW-1185">Reference proteome</keyword>
<dbReference type="SUPFAM" id="SSF64182">
    <property type="entry name" value="DHH phosphoesterases"/>
    <property type="match status" value="1"/>
</dbReference>
<dbReference type="EC" id="3.1.-.-" evidence="3"/>
<keyword evidence="3" id="KW-0378">Hydrolase</keyword>
<protein>
    <submittedName>
        <fullName evidence="3">Bifunctional oligoribonuclease and PAP phosphatase NrnA</fullName>
        <ecNumber evidence="3">3.1.-.-</ecNumber>
    </submittedName>
</protein>
<reference evidence="3 4" key="2">
    <citation type="journal article" date="2020" name="Cell Rep.">
        <title>Acquisition and Adaptation of Ultra-small Parasitic Reduced Genome Bacteria to Mammalian Hosts.</title>
        <authorList>
            <person name="McLean J.S."/>
            <person name="Bor B."/>
            <person name="Kerns K.A."/>
            <person name="Liu Q."/>
            <person name="To T.T."/>
            <person name="Solden L."/>
            <person name="Hendrickson E.L."/>
            <person name="Wrighton K."/>
            <person name="Shi W."/>
            <person name="He X."/>
        </authorList>
    </citation>
    <scope>NUCLEOTIDE SEQUENCE [LARGE SCALE GENOMIC DNA]</scope>
    <source>
        <strain evidence="3 4">TM7_CMJM_G6_1_HOT_870</strain>
    </source>
</reference>
<gene>
    <name evidence="3" type="primary">nrnA</name>
    <name evidence="3" type="ORF">G6CMJM_00621</name>
</gene>
<comment type="caution">
    <text evidence="3">The sequence shown here is derived from an EMBL/GenBank/DDBJ whole genome shotgun (WGS) entry which is preliminary data.</text>
</comment>
<evidence type="ECO:0000313" key="4">
    <source>
        <dbReference type="Proteomes" id="UP001190925"/>
    </source>
</evidence>
<dbReference type="InterPro" id="IPR001667">
    <property type="entry name" value="DDH_dom"/>
</dbReference>
<evidence type="ECO:0000259" key="1">
    <source>
        <dbReference type="Pfam" id="PF01368"/>
    </source>
</evidence>
<reference evidence="3 4" key="1">
    <citation type="journal article" date="2018" name="bioRxiv">
        <title>Evidence of independent acquisition and adaption of ultra-small bacteria to human hosts across the highly diverse yet reduced genomes of the phylum Saccharibacteria.</title>
        <authorList>
            <person name="McLean J.S."/>
            <person name="Bor B."/>
            <person name="To T.T."/>
            <person name="Liu Q."/>
            <person name="Kearns K.A."/>
            <person name="Solden L.M."/>
            <person name="Wrighton K.C."/>
            <person name="He X."/>
            <person name="Shi W."/>
        </authorList>
    </citation>
    <scope>NUCLEOTIDE SEQUENCE [LARGE SCALE GENOMIC DNA]</scope>
    <source>
        <strain evidence="3 4">TM7_CMJM_G6_1_HOT_870</strain>
    </source>
</reference>
<dbReference type="Pfam" id="PF01368">
    <property type="entry name" value="DHH"/>
    <property type="match status" value="1"/>
</dbReference>
<feature type="domain" description="DDH" evidence="1">
    <location>
        <begin position="17"/>
        <end position="146"/>
    </location>
</feature>
<dbReference type="InterPro" id="IPR051319">
    <property type="entry name" value="Oligoribo/pAp-PDE_c-di-AMP_PDE"/>
</dbReference>